<dbReference type="AlphaFoldDB" id="A0A0N4Z449"/>
<protein>
    <submittedName>
        <fullName evidence="2">Uncharacterized protein</fullName>
    </submittedName>
</protein>
<keyword evidence="1" id="KW-1185">Reference proteome</keyword>
<reference evidence="2" key="1">
    <citation type="submission" date="2017-02" db="UniProtKB">
        <authorList>
            <consortium name="WormBaseParasite"/>
        </authorList>
    </citation>
    <scope>IDENTIFICATION</scope>
</reference>
<sequence length="97" mass="11041">MINGNNTICMNPVYKQPTCFADKTMGCYTGTALLMLSSNVIESRKIQGCFTRRNRRSTLHDTSTFQGDKGPIRPYKRIKNTNFISNVTFCYNEVCNV</sequence>
<name>A0A0N4Z449_PARTI</name>
<accession>A0A0N4Z449</accession>
<dbReference type="WBParaSite" id="PTRK_0000177000.1">
    <property type="protein sequence ID" value="PTRK_0000177000.1"/>
    <property type="gene ID" value="PTRK_0000177000"/>
</dbReference>
<dbReference type="Proteomes" id="UP000038045">
    <property type="component" value="Unplaced"/>
</dbReference>
<evidence type="ECO:0000313" key="2">
    <source>
        <dbReference type="WBParaSite" id="PTRK_0000177000.1"/>
    </source>
</evidence>
<proteinExistence type="predicted"/>
<evidence type="ECO:0000313" key="1">
    <source>
        <dbReference type="Proteomes" id="UP000038045"/>
    </source>
</evidence>
<organism evidence="1 2">
    <name type="scientific">Parastrongyloides trichosuri</name>
    <name type="common">Possum-specific nematode worm</name>
    <dbReference type="NCBI Taxonomy" id="131310"/>
    <lineage>
        <taxon>Eukaryota</taxon>
        <taxon>Metazoa</taxon>
        <taxon>Ecdysozoa</taxon>
        <taxon>Nematoda</taxon>
        <taxon>Chromadorea</taxon>
        <taxon>Rhabditida</taxon>
        <taxon>Tylenchina</taxon>
        <taxon>Panagrolaimomorpha</taxon>
        <taxon>Strongyloidoidea</taxon>
        <taxon>Strongyloididae</taxon>
        <taxon>Parastrongyloides</taxon>
    </lineage>
</organism>